<dbReference type="InterPro" id="IPR011537">
    <property type="entry name" value="NADH-UbQ_OxRdtase_suF"/>
</dbReference>
<keyword evidence="5" id="KW-0285">Flavoprotein</keyword>
<evidence type="ECO:0000259" key="14">
    <source>
        <dbReference type="SMART" id="SM00928"/>
    </source>
</evidence>
<dbReference type="SUPFAM" id="SSF142019">
    <property type="entry name" value="Nqo1 FMN-binding domain-like"/>
    <property type="match status" value="1"/>
</dbReference>
<evidence type="ECO:0000313" key="15">
    <source>
        <dbReference type="EMBL" id="GER93848.1"/>
    </source>
</evidence>
<evidence type="ECO:0000256" key="3">
    <source>
        <dbReference type="ARBA" id="ARBA00007523"/>
    </source>
</evidence>
<dbReference type="GO" id="GO:0046872">
    <property type="term" value="F:metal ion binding"/>
    <property type="evidence" value="ECO:0007669"/>
    <property type="project" value="UniProtKB-KW"/>
</dbReference>
<evidence type="ECO:0000256" key="4">
    <source>
        <dbReference type="ARBA" id="ARBA00022485"/>
    </source>
</evidence>
<keyword evidence="8" id="KW-0479">Metal-binding</keyword>
<feature type="domain" description="NADH-ubiquinone oxidoreductase 51kDa subunit iron-sulphur binding" evidence="14">
    <location>
        <begin position="325"/>
        <end position="370"/>
    </location>
</feature>
<dbReference type="InterPro" id="IPR037207">
    <property type="entry name" value="Nuop51_4Fe4S-bd_sf"/>
</dbReference>
<dbReference type="SUPFAM" id="SSF140490">
    <property type="entry name" value="Nqo1C-terminal domain-like"/>
    <property type="match status" value="1"/>
</dbReference>
<evidence type="ECO:0000256" key="1">
    <source>
        <dbReference type="ARBA" id="ARBA00001917"/>
    </source>
</evidence>
<dbReference type="PANTHER" id="PTHR43578">
    <property type="entry name" value="NADH-QUINONE OXIDOREDUCTASE SUBUNIT F"/>
    <property type="match status" value="1"/>
</dbReference>
<evidence type="ECO:0000256" key="5">
    <source>
        <dbReference type="ARBA" id="ARBA00022630"/>
    </source>
</evidence>
<dbReference type="Gene3D" id="1.20.1440.230">
    <property type="entry name" value="NADH-ubiquinone oxidoreductase 51kDa subunit, iron-sulphur binding domain"/>
    <property type="match status" value="1"/>
</dbReference>
<dbReference type="NCBIfam" id="TIGR01959">
    <property type="entry name" value="nuoF_fam"/>
    <property type="match status" value="1"/>
</dbReference>
<sequence length="423" mass="46502">MERFLLKNIDRSDLTDMDEYIKFGGYSAILKALEMKPSDIIDEVKRSGLRGRGGAGFPTGMKWSFAAADPKKPKYLICNADEGEPGTFKDKPILEKNPHLLIEGMIISGYALQAEYGYIYLRGEYPKAKDILEKAIKQAYNRGYLGDNIHGKEVNFHLYVHQGAGAYICGEETALIESLEGKRGQPKIKPPFPVNEGFLSKPTVVNNVETLANIPYIIEIGAEAYSKIGSPECPGPKLFSVSGNVKNPGVYELPMGTTLREIIYTHCGGIRDDKKLKAVIPGGISTPILTPDKIDCPMDFVNMPKYGSMLGSGAVMVFDETVDLAKICLRAMKFFEHESCGKCTPCREGIGWMRAILERICSGSGMAGDIELLIEVSKNIAGKTFCPLGDGAAVVVQSFINNFRQEFEQHISKEFSKEIKVAA</sequence>
<dbReference type="SMART" id="SM00928">
    <property type="entry name" value="NADH_4Fe-4S"/>
    <property type="match status" value="1"/>
</dbReference>
<reference evidence="15" key="1">
    <citation type="submission" date="2019-10" db="EMBL/GenBank/DDBJ databases">
        <title>Metagenomic sequencing of thiosulfate-disproportionating enrichment culture.</title>
        <authorList>
            <person name="Umezawa K."/>
            <person name="Kojima H."/>
            <person name="Fukui M."/>
        </authorList>
    </citation>
    <scope>NUCLEOTIDE SEQUENCE</scope>
    <source>
        <strain evidence="15">45J</strain>
    </source>
</reference>
<comment type="caution">
    <text evidence="15">The sequence shown here is derived from an EMBL/GenBank/DDBJ whole genome shotgun (WGS) entry which is preliminary data.</text>
</comment>
<dbReference type="FunFam" id="3.40.50.11540:FF:000001">
    <property type="entry name" value="NADH dehydrogenase [ubiquinone] flavoprotein 1, mitochondrial"/>
    <property type="match status" value="1"/>
</dbReference>
<evidence type="ECO:0000256" key="8">
    <source>
        <dbReference type="ARBA" id="ARBA00022723"/>
    </source>
</evidence>
<keyword evidence="7" id="KW-0874">Quinone</keyword>
<accession>A0A5J4KWA0</accession>
<dbReference type="Pfam" id="PF01512">
    <property type="entry name" value="Complex1_51K"/>
    <property type="match status" value="1"/>
</dbReference>
<comment type="catalytic activity">
    <reaction evidence="13">
        <text>a quinone + NADH + 5 H(+)(in) = a quinol + NAD(+) + 4 H(+)(out)</text>
        <dbReference type="Rhea" id="RHEA:57888"/>
        <dbReference type="ChEBI" id="CHEBI:15378"/>
        <dbReference type="ChEBI" id="CHEBI:24646"/>
        <dbReference type="ChEBI" id="CHEBI:57540"/>
        <dbReference type="ChEBI" id="CHEBI:57945"/>
        <dbReference type="ChEBI" id="CHEBI:132124"/>
    </reaction>
</comment>
<dbReference type="PROSITE" id="PS00645">
    <property type="entry name" value="COMPLEX1_51K_2"/>
    <property type="match status" value="1"/>
</dbReference>
<dbReference type="Pfam" id="PF10589">
    <property type="entry name" value="NADH_4Fe-4S"/>
    <property type="match status" value="1"/>
</dbReference>
<dbReference type="GO" id="GO:0051539">
    <property type="term" value="F:4 iron, 4 sulfur cluster binding"/>
    <property type="evidence" value="ECO:0007669"/>
    <property type="project" value="UniProtKB-KW"/>
</dbReference>
<evidence type="ECO:0000256" key="7">
    <source>
        <dbReference type="ARBA" id="ARBA00022719"/>
    </source>
</evidence>
<keyword evidence="10" id="KW-0408">Iron</keyword>
<evidence type="ECO:0000256" key="13">
    <source>
        <dbReference type="ARBA" id="ARBA00047712"/>
    </source>
</evidence>
<dbReference type="InterPro" id="IPR001949">
    <property type="entry name" value="NADH-UbQ_OxRdtase_51kDa_CS"/>
</dbReference>
<evidence type="ECO:0000256" key="2">
    <source>
        <dbReference type="ARBA" id="ARBA00001966"/>
    </source>
</evidence>
<evidence type="ECO:0000256" key="9">
    <source>
        <dbReference type="ARBA" id="ARBA00022967"/>
    </source>
</evidence>
<gene>
    <name evidence="15" type="ORF">A45J_1604</name>
</gene>
<dbReference type="NCBIfam" id="NF010120">
    <property type="entry name" value="PRK13596.1"/>
    <property type="match status" value="1"/>
</dbReference>
<organism evidence="15">
    <name type="scientific">hot springs metagenome</name>
    <dbReference type="NCBI Taxonomy" id="433727"/>
    <lineage>
        <taxon>unclassified sequences</taxon>
        <taxon>metagenomes</taxon>
        <taxon>ecological metagenomes</taxon>
    </lineage>
</organism>
<dbReference type="SUPFAM" id="SSF142984">
    <property type="entry name" value="Nqo1 middle domain-like"/>
    <property type="match status" value="1"/>
</dbReference>
<dbReference type="Gene3D" id="6.10.250.1450">
    <property type="match status" value="1"/>
</dbReference>
<comment type="cofactor">
    <cofactor evidence="1">
        <name>FMN</name>
        <dbReference type="ChEBI" id="CHEBI:58210"/>
    </cofactor>
</comment>
<dbReference type="GO" id="GO:0051287">
    <property type="term" value="F:NAD binding"/>
    <property type="evidence" value="ECO:0007669"/>
    <property type="project" value="InterPro"/>
</dbReference>
<evidence type="ECO:0000256" key="12">
    <source>
        <dbReference type="ARBA" id="ARBA00023027"/>
    </source>
</evidence>
<evidence type="ECO:0000256" key="11">
    <source>
        <dbReference type="ARBA" id="ARBA00023014"/>
    </source>
</evidence>
<dbReference type="InterPro" id="IPR037225">
    <property type="entry name" value="Nuo51_FMN-bd_sf"/>
</dbReference>
<dbReference type="Gene3D" id="3.40.50.11540">
    <property type="entry name" value="NADH-ubiquinone oxidoreductase 51kDa subunit"/>
    <property type="match status" value="1"/>
</dbReference>
<dbReference type="GO" id="GO:0008137">
    <property type="term" value="F:NADH dehydrogenase (ubiquinone) activity"/>
    <property type="evidence" value="ECO:0007669"/>
    <property type="project" value="InterPro"/>
</dbReference>
<dbReference type="FunFam" id="1.20.1440.230:FF:000001">
    <property type="entry name" value="Mitochondrial NADH dehydrogenase flavoprotein 1"/>
    <property type="match status" value="1"/>
</dbReference>
<name>A0A5J4KWA0_9ZZZZ</name>
<comment type="similarity">
    <text evidence="3">Belongs to the complex I 51 kDa subunit family.</text>
</comment>
<dbReference type="InterPro" id="IPR011538">
    <property type="entry name" value="Nuo51_FMN-bd"/>
</dbReference>
<keyword evidence="6" id="KW-0288">FMN</keyword>
<proteinExistence type="inferred from homology"/>
<dbReference type="GO" id="GO:0010181">
    <property type="term" value="F:FMN binding"/>
    <property type="evidence" value="ECO:0007669"/>
    <property type="project" value="InterPro"/>
</dbReference>
<comment type="cofactor">
    <cofactor evidence="2">
        <name>[4Fe-4S] cluster</name>
        <dbReference type="ChEBI" id="CHEBI:49883"/>
    </cofactor>
</comment>
<dbReference type="InterPro" id="IPR019575">
    <property type="entry name" value="Nuop51_4Fe4S-bd"/>
</dbReference>
<dbReference type="FunFam" id="3.10.20.600:FF:000003">
    <property type="entry name" value="NADH-quinone oxidoreductase subunit F"/>
    <property type="match status" value="1"/>
</dbReference>
<dbReference type="InterPro" id="IPR019554">
    <property type="entry name" value="Soluble_ligand-bd"/>
</dbReference>
<dbReference type="EMBL" id="BLAB01000001">
    <property type="protein sequence ID" value="GER93848.1"/>
    <property type="molecule type" value="Genomic_DNA"/>
</dbReference>
<keyword evidence="11" id="KW-0411">Iron-sulfur</keyword>
<dbReference type="GO" id="GO:0048038">
    <property type="term" value="F:quinone binding"/>
    <property type="evidence" value="ECO:0007669"/>
    <property type="project" value="UniProtKB-KW"/>
</dbReference>
<dbReference type="PROSITE" id="PS00644">
    <property type="entry name" value="COMPLEX1_51K_1"/>
    <property type="match status" value="1"/>
</dbReference>
<keyword evidence="12" id="KW-0520">NAD</keyword>
<evidence type="ECO:0000256" key="10">
    <source>
        <dbReference type="ARBA" id="ARBA00023004"/>
    </source>
</evidence>
<protein>
    <submittedName>
        <fullName evidence="15">NADH-quinone oxidoreductase subunit F</fullName>
    </submittedName>
</protein>
<dbReference type="AlphaFoldDB" id="A0A5J4KWA0"/>
<evidence type="ECO:0000256" key="6">
    <source>
        <dbReference type="ARBA" id="ARBA00022643"/>
    </source>
</evidence>
<keyword evidence="9" id="KW-1278">Translocase</keyword>
<dbReference type="Gene3D" id="3.10.20.600">
    <property type="match status" value="1"/>
</dbReference>
<dbReference type="Pfam" id="PF10531">
    <property type="entry name" value="SLBB"/>
    <property type="match status" value="1"/>
</dbReference>
<keyword evidence="4" id="KW-0004">4Fe-4S</keyword>
<dbReference type="PANTHER" id="PTHR43578:SF3">
    <property type="entry name" value="NADH-QUINONE OXIDOREDUCTASE SUBUNIT F"/>
    <property type="match status" value="1"/>
</dbReference>